<dbReference type="InterPro" id="IPR005628">
    <property type="entry name" value="GspK"/>
</dbReference>
<dbReference type="Gene3D" id="1.10.40.60">
    <property type="entry name" value="EpsJ-like"/>
    <property type="match status" value="2"/>
</dbReference>
<dbReference type="Proteomes" id="UP000316781">
    <property type="component" value="Unassembled WGS sequence"/>
</dbReference>
<gene>
    <name evidence="2" type="ORF">FM996_04875</name>
</gene>
<protein>
    <submittedName>
        <fullName evidence="2">General secretion pathway protein GspK</fullName>
    </submittedName>
</protein>
<accession>A0A549T3G8</accession>
<dbReference type="GO" id="GO:0016020">
    <property type="term" value="C:membrane"/>
    <property type="evidence" value="ECO:0007669"/>
    <property type="project" value="InterPro"/>
</dbReference>
<dbReference type="PANTHER" id="PTHR38831">
    <property type="entry name" value="TYPE II SECRETION SYSTEM PROTEIN K"/>
    <property type="match status" value="1"/>
</dbReference>
<keyword evidence="1" id="KW-1133">Transmembrane helix</keyword>
<evidence type="ECO:0000313" key="2">
    <source>
        <dbReference type="EMBL" id="TRL36406.1"/>
    </source>
</evidence>
<evidence type="ECO:0000313" key="3">
    <source>
        <dbReference type="Proteomes" id="UP000316781"/>
    </source>
</evidence>
<keyword evidence="1" id="KW-0812">Transmembrane</keyword>
<dbReference type="GO" id="GO:0009306">
    <property type="term" value="P:protein secretion"/>
    <property type="evidence" value="ECO:0007669"/>
    <property type="project" value="InterPro"/>
</dbReference>
<reference evidence="2 3" key="1">
    <citation type="submission" date="2019-07" db="EMBL/GenBank/DDBJ databases">
        <title>Ln-dependent methylotrophs.</title>
        <authorList>
            <person name="Tani A."/>
        </authorList>
    </citation>
    <scope>NUCLEOTIDE SEQUENCE [LARGE SCALE GENOMIC DNA]</scope>
    <source>
        <strain evidence="2 3">SM89A</strain>
    </source>
</reference>
<organism evidence="2 3">
    <name type="scientific">Methylosinus sporium</name>
    <dbReference type="NCBI Taxonomy" id="428"/>
    <lineage>
        <taxon>Bacteria</taxon>
        <taxon>Pseudomonadati</taxon>
        <taxon>Pseudomonadota</taxon>
        <taxon>Alphaproteobacteria</taxon>
        <taxon>Hyphomicrobiales</taxon>
        <taxon>Methylocystaceae</taxon>
        <taxon>Methylosinus</taxon>
    </lineage>
</organism>
<comment type="caution">
    <text evidence="2">The sequence shown here is derived from an EMBL/GenBank/DDBJ whole genome shotgun (WGS) entry which is preliminary data.</text>
</comment>
<dbReference type="PANTHER" id="PTHR38831:SF2">
    <property type="entry name" value="TYPE II SECRETION SYSTEM PROTEIN K"/>
    <property type="match status" value="1"/>
</dbReference>
<proteinExistence type="predicted"/>
<dbReference type="InterPro" id="IPR038072">
    <property type="entry name" value="GspK_central_sf"/>
</dbReference>
<sequence length="320" mass="33677">MSPGGKESAGAAAATAGTGADMKPVRSIRPRRGVVLVAVLWTIALLSALAMAASAGLRSFAGLLAVDRDRVQAEALIAAGIEAGADLLIKYRGRPLLPAEARFSLRSGEGRVQISDELGRIDINKAPVETLASLLAGLGAPDAQVAALAISRRRESTQATAAKAQKPESSERRRFDQIFTNVGQLARIPGVPTEYARLVAPYVTVFGETTVNAATAPAETLRLLPQMTEARIERLLSARAEGALQAPDYERILGPAARYAKPADHSVARLEIAVALADGFASAAEAIIVTLPKDSEPYRILAFRQSPRASAYAGGFSETR</sequence>
<feature type="transmembrane region" description="Helical" evidence="1">
    <location>
        <begin position="33"/>
        <end position="53"/>
    </location>
</feature>
<dbReference type="EMBL" id="VJMF01000021">
    <property type="protein sequence ID" value="TRL36406.1"/>
    <property type="molecule type" value="Genomic_DNA"/>
</dbReference>
<keyword evidence="1" id="KW-0472">Membrane</keyword>
<evidence type="ECO:0000256" key="1">
    <source>
        <dbReference type="SAM" id="Phobius"/>
    </source>
</evidence>
<dbReference type="SUPFAM" id="SSF158544">
    <property type="entry name" value="GspK insert domain-like"/>
    <property type="match status" value="1"/>
</dbReference>
<dbReference type="AlphaFoldDB" id="A0A549T3G8"/>
<name>A0A549T3G8_METSR</name>